<feature type="compositionally biased region" description="Basic and acidic residues" evidence="1">
    <location>
        <begin position="70"/>
        <end position="94"/>
    </location>
</feature>
<dbReference type="EMBL" id="BKCJ011082365">
    <property type="protein sequence ID" value="GFC82016.1"/>
    <property type="molecule type" value="Genomic_DNA"/>
</dbReference>
<sequence length="94" mass="10373">GVLDDEEVVAEKEVSTVDPVTTTECKTFCKEPSIPKAKGIVMQKPKETTIRTSTIVPSQSSKNKGKAKMIKPEKPLKKKDQIMSDEEVARNLEA</sequence>
<accession>A0A699R8S4</accession>
<feature type="compositionally biased region" description="Polar residues" evidence="1">
    <location>
        <begin position="53"/>
        <end position="62"/>
    </location>
</feature>
<gene>
    <name evidence="2" type="ORF">Tci_853986</name>
</gene>
<name>A0A699R8S4_TANCI</name>
<evidence type="ECO:0000313" key="2">
    <source>
        <dbReference type="EMBL" id="GFC82016.1"/>
    </source>
</evidence>
<protein>
    <submittedName>
        <fullName evidence="2">Uncharacterized protein</fullName>
    </submittedName>
</protein>
<evidence type="ECO:0000256" key="1">
    <source>
        <dbReference type="SAM" id="MobiDB-lite"/>
    </source>
</evidence>
<comment type="caution">
    <text evidence="2">The sequence shown here is derived from an EMBL/GenBank/DDBJ whole genome shotgun (WGS) entry which is preliminary data.</text>
</comment>
<reference evidence="2" key="1">
    <citation type="journal article" date="2019" name="Sci. Rep.">
        <title>Draft genome of Tanacetum cinerariifolium, the natural source of mosquito coil.</title>
        <authorList>
            <person name="Yamashiro T."/>
            <person name="Shiraishi A."/>
            <person name="Satake H."/>
            <person name="Nakayama K."/>
        </authorList>
    </citation>
    <scope>NUCLEOTIDE SEQUENCE</scope>
</reference>
<feature type="non-terminal residue" evidence="2">
    <location>
        <position position="1"/>
    </location>
</feature>
<proteinExistence type="predicted"/>
<dbReference type="AlphaFoldDB" id="A0A699R8S4"/>
<organism evidence="2">
    <name type="scientific">Tanacetum cinerariifolium</name>
    <name type="common">Dalmatian daisy</name>
    <name type="synonym">Chrysanthemum cinerariifolium</name>
    <dbReference type="NCBI Taxonomy" id="118510"/>
    <lineage>
        <taxon>Eukaryota</taxon>
        <taxon>Viridiplantae</taxon>
        <taxon>Streptophyta</taxon>
        <taxon>Embryophyta</taxon>
        <taxon>Tracheophyta</taxon>
        <taxon>Spermatophyta</taxon>
        <taxon>Magnoliopsida</taxon>
        <taxon>eudicotyledons</taxon>
        <taxon>Gunneridae</taxon>
        <taxon>Pentapetalae</taxon>
        <taxon>asterids</taxon>
        <taxon>campanulids</taxon>
        <taxon>Asterales</taxon>
        <taxon>Asteraceae</taxon>
        <taxon>Asteroideae</taxon>
        <taxon>Anthemideae</taxon>
        <taxon>Anthemidinae</taxon>
        <taxon>Tanacetum</taxon>
    </lineage>
</organism>
<feature type="region of interest" description="Disordered" evidence="1">
    <location>
        <begin position="53"/>
        <end position="94"/>
    </location>
</feature>